<dbReference type="GO" id="GO:0016491">
    <property type="term" value="F:oxidoreductase activity"/>
    <property type="evidence" value="ECO:0007669"/>
    <property type="project" value="InterPro"/>
</dbReference>
<feature type="domain" description="Fatty acid hydroxylase" evidence="3">
    <location>
        <begin position="6"/>
        <end position="131"/>
    </location>
</feature>
<keyword evidence="2" id="KW-0812">Transmembrane</keyword>
<sequence length="175" mass="19214">MTVLVVLVTFVVMEPLTYAAHRWVMHGQRGMAWHQSHHSAETGGWERNDWYPVVFAATGMLAAVAGATLGSLEWLLPTSIGAALYGLAYGFVHDVYIHRRVPRFTAELGWCERLKAAHRIHHLWGGEPFGMLVPVVPAALRRRAAVVAYDPFPSSGQRATGRASGSIPSHVPVEP</sequence>
<keyword evidence="2" id="KW-0472">Membrane</keyword>
<dbReference type="EMBL" id="CADCSY010000090">
    <property type="protein sequence ID" value="CAA9246513.1"/>
    <property type="molecule type" value="Genomic_DNA"/>
</dbReference>
<dbReference type="Pfam" id="PF04116">
    <property type="entry name" value="FA_hydroxylase"/>
    <property type="match status" value="1"/>
</dbReference>
<feature type="transmembrane region" description="Helical" evidence="2">
    <location>
        <begin position="74"/>
        <end position="92"/>
    </location>
</feature>
<evidence type="ECO:0000313" key="4">
    <source>
        <dbReference type="EMBL" id="CAA9246513.1"/>
    </source>
</evidence>
<keyword evidence="2" id="KW-1133">Transmembrane helix</keyword>
<dbReference type="AlphaFoldDB" id="A0A6J4I9Y7"/>
<evidence type="ECO:0000259" key="3">
    <source>
        <dbReference type="Pfam" id="PF04116"/>
    </source>
</evidence>
<proteinExistence type="predicted"/>
<reference evidence="4" key="1">
    <citation type="submission" date="2020-02" db="EMBL/GenBank/DDBJ databases">
        <authorList>
            <person name="Meier V. D."/>
        </authorList>
    </citation>
    <scope>NUCLEOTIDE SEQUENCE</scope>
    <source>
        <strain evidence="4">AVDCRST_MAG20</strain>
    </source>
</reference>
<name>A0A6J4I9Y7_9ACTN</name>
<dbReference type="GO" id="GO:0008610">
    <property type="term" value="P:lipid biosynthetic process"/>
    <property type="evidence" value="ECO:0007669"/>
    <property type="project" value="InterPro"/>
</dbReference>
<feature type="transmembrane region" description="Helical" evidence="2">
    <location>
        <begin position="50"/>
        <end position="67"/>
    </location>
</feature>
<gene>
    <name evidence="4" type="ORF">AVDCRST_MAG20-2011</name>
</gene>
<accession>A0A6J4I9Y7</accession>
<organism evidence="4">
    <name type="scientific">uncultured Acidimicrobiales bacterium</name>
    <dbReference type="NCBI Taxonomy" id="310071"/>
    <lineage>
        <taxon>Bacteria</taxon>
        <taxon>Bacillati</taxon>
        <taxon>Actinomycetota</taxon>
        <taxon>Acidimicrobiia</taxon>
        <taxon>Acidimicrobiales</taxon>
        <taxon>environmental samples</taxon>
    </lineage>
</organism>
<protein>
    <recommendedName>
        <fullName evidence="3">Fatty acid hydroxylase domain-containing protein</fullName>
    </recommendedName>
</protein>
<dbReference type="InterPro" id="IPR006694">
    <property type="entry name" value="Fatty_acid_hydroxylase"/>
</dbReference>
<feature type="region of interest" description="Disordered" evidence="1">
    <location>
        <begin position="154"/>
        <end position="175"/>
    </location>
</feature>
<dbReference type="GO" id="GO:0005506">
    <property type="term" value="F:iron ion binding"/>
    <property type="evidence" value="ECO:0007669"/>
    <property type="project" value="InterPro"/>
</dbReference>
<evidence type="ECO:0000256" key="1">
    <source>
        <dbReference type="SAM" id="MobiDB-lite"/>
    </source>
</evidence>
<evidence type="ECO:0000256" key="2">
    <source>
        <dbReference type="SAM" id="Phobius"/>
    </source>
</evidence>